<dbReference type="AlphaFoldDB" id="A0A2Z7AWV0"/>
<feature type="compositionally biased region" description="Low complexity" evidence="1">
    <location>
        <begin position="22"/>
        <end position="37"/>
    </location>
</feature>
<proteinExistence type="predicted"/>
<gene>
    <name evidence="2" type="ORF">F511_07284</name>
</gene>
<sequence>MDPDAPVNQTSGCVSQPVQAMSQSYQSPQGSQQSSRQYAEGGMRLRSVEESEDFAIYVVSRDISLERVLRLEGVLLPREPSRFGGPSRPPFQIPQQAQANALTMDQAEDYLLK</sequence>
<protein>
    <submittedName>
        <fullName evidence="2">Uncharacterized protein</fullName>
    </submittedName>
</protein>
<dbReference type="Proteomes" id="UP000250235">
    <property type="component" value="Unassembled WGS sequence"/>
</dbReference>
<organism evidence="2 3">
    <name type="scientific">Dorcoceras hygrometricum</name>
    <dbReference type="NCBI Taxonomy" id="472368"/>
    <lineage>
        <taxon>Eukaryota</taxon>
        <taxon>Viridiplantae</taxon>
        <taxon>Streptophyta</taxon>
        <taxon>Embryophyta</taxon>
        <taxon>Tracheophyta</taxon>
        <taxon>Spermatophyta</taxon>
        <taxon>Magnoliopsida</taxon>
        <taxon>eudicotyledons</taxon>
        <taxon>Gunneridae</taxon>
        <taxon>Pentapetalae</taxon>
        <taxon>asterids</taxon>
        <taxon>lamiids</taxon>
        <taxon>Lamiales</taxon>
        <taxon>Gesneriaceae</taxon>
        <taxon>Didymocarpoideae</taxon>
        <taxon>Trichosporeae</taxon>
        <taxon>Loxocarpinae</taxon>
        <taxon>Dorcoceras</taxon>
    </lineage>
</organism>
<feature type="region of interest" description="Disordered" evidence="1">
    <location>
        <begin position="1"/>
        <end position="44"/>
    </location>
</feature>
<feature type="compositionally biased region" description="Polar residues" evidence="1">
    <location>
        <begin position="7"/>
        <end position="21"/>
    </location>
</feature>
<evidence type="ECO:0000313" key="2">
    <source>
        <dbReference type="EMBL" id="KZV25400.1"/>
    </source>
</evidence>
<accession>A0A2Z7AWV0</accession>
<name>A0A2Z7AWV0_9LAMI</name>
<dbReference type="EMBL" id="KV011879">
    <property type="protein sequence ID" value="KZV25400.1"/>
    <property type="molecule type" value="Genomic_DNA"/>
</dbReference>
<keyword evidence="3" id="KW-1185">Reference proteome</keyword>
<evidence type="ECO:0000256" key="1">
    <source>
        <dbReference type="SAM" id="MobiDB-lite"/>
    </source>
</evidence>
<reference evidence="2 3" key="1">
    <citation type="journal article" date="2015" name="Proc. Natl. Acad. Sci. U.S.A.">
        <title>The resurrection genome of Boea hygrometrica: A blueprint for survival of dehydration.</title>
        <authorList>
            <person name="Xiao L."/>
            <person name="Yang G."/>
            <person name="Zhang L."/>
            <person name="Yang X."/>
            <person name="Zhao S."/>
            <person name="Ji Z."/>
            <person name="Zhou Q."/>
            <person name="Hu M."/>
            <person name="Wang Y."/>
            <person name="Chen M."/>
            <person name="Xu Y."/>
            <person name="Jin H."/>
            <person name="Xiao X."/>
            <person name="Hu G."/>
            <person name="Bao F."/>
            <person name="Hu Y."/>
            <person name="Wan P."/>
            <person name="Li L."/>
            <person name="Deng X."/>
            <person name="Kuang T."/>
            <person name="Xiang C."/>
            <person name="Zhu J.K."/>
            <person name="Oliver M.J."/>
            <person name="He Y."/>
        </authorList>
    </citation>
    <scope>NUCLEOTIDE SEQUENCE [LARGE SCALE GENOMIC DNA]</scope>
    <source>
        <strain evidence="3">cv. XS01</strain>
    </source>
</reference>
<evidence type="ECO:0000313" key="3">
    <source>
        <dbReference type="Proteomes" id="UP000250235"/>
    </source>
</evidence>